<comment type="catalytic activity">
    <reaction evidence="12">
        <text>4-methylsulfanyl-2-oxobutanoate + L-kynurenine = kynurenate + L-methionine + H2O</text>
        <dbReference type="Rhea" id="RHEA:69096"/>
        <dbReference type="ChEBI" id="CHEBI:15377"/>
        <dbReference type="ChEBI" id="CHEBI:16723"/>
        <dbReference type="ChEBI" id="CHEBI:57844"/>
        <dbReference type="ChEBI" id="CHEBI:57959"/>
        <dbReference type="ChEBI" id="CHEBI:58454"/>
    </reaction>
    <physiologicalReaction direction="left-to-right" evidence="12">
        <dbReference type="Rhea" id="RHEA:69097"/>
    </physiologicalReaction>
</comment>
<dbReference type="Gene3D" id="3.40.640.10">
    <property type="entry name" value="Type I PLP-dependent aspartate aminotransferase-like (Major domain)"/>
    <property type="match status" value="1"/>
</dbReference>
<dbReference type="InterPro" id="IPR015421">
    <property type="entry name" value="PyrdxlP-dep_Trfase_major"/>
</dbReference>
<evidence type="ECO:0000256" key="12">
    <source>
        <dbReference type="ARBA" id="ARBA00051184"/>
    </source>
</evidence>
<comment type="catalytic activity">
    <reaction evidence="18">
        <text>L-tryptophan + glyoxylate = indole-3-pyruvate + glycine</text>
        <dbReference type="Rhea" id="RHEA:69124"/>
        <dbReference type="ChEBI" id="CHEBI:17640"/>
        <dbReference type="ChEBI" id="CHEBI:36655"/>
        <dbReference type="ChEBI" id="CHEBI:57305"/>
        <dbReference type="ChEBI" id="CHEBI:57912"/>
    </reaction>
</comment>
<evidence type="ECO:0000256" key="22">
    <source>
        <dbReference type="ARBA" id="ARBA00052537"/>
    </source>
</evidence>
<comment type="cofactor">
    <cofactor evidence="1">
        <name>pyridoxal 5'-phosphate</name>
        <dbReference type="ChEBI" id="CHEBI:597326"/>
    </cofactor>
</comment>
<evidence type="ECO:0000256" key="33">
    <source>
        <dbReference type="ARBA" id="ARBA00080916"/>
    </source>
</evidence>
<evidence type="ECO:0000256" key="37">
    <source>
        <dbReference type="ARBA" id="ARBA00082796"/>
    </source>
</evidence>
<evidence type="ECO:0000313" key="43">
    <source>
        <dbReference type="RefSeq" id="XP_029649987.1"/>
    </source>
</evidence>
<dbReference type="EC" id="2.6.1.73" evidence="29"/>
<dbReference type="AlphaFoldDB" id="A0A6P7TJU2"/>
<evidence type="ECO:0000256" key="10">
    <source>
        <dbReference type="ARBA" id="ARBA00050937"/>
    </source>
</evidence>
<evidence type="ECO:0000256" key="29">
    <source>
        <dbReference type="ARBA" id="ARBA00067059"/>
    </source>
</evidence>
<comment type="catalytic activity">
    <reaction evidence="11">
        <text>2-oxopentanoate + L-kynurenine = L-2-aminopentanoate + kynurenate + H2O</text>
        <dbReference type="Rhea" id="RHEA:66076"/>
        <dbReference type="ChEBI" id="CHEBI:15377"/>
        <dbReference type="ChEBI" id="CHEBI:28644"/>
        <dbReference type="ChEBI" id="CHEBI:57959"/>
        <dbReference type="ChEBI" id="CHEBI:58441"/>
        <dbReference type="ChEBI" id="CHEBI:58454"/>
    </reaction>
    <physiologicalReaction direction="left-to-right" evidence="11">
        <dbReference type="Rhea" id="RHEA:66077"/>
    </physiologicalReaction>
</comment>
<dbReference type="Proteomes" id="UP000515154">
    <property type="component" value="Linkage group LG23"/>
</dbReference>
<evidence type="ECO:0000256" key="19">
    <source>
        <dbReference type="ARBA" id="ARBA00052400"/>
    </source>
</evidence>
<evidence type="ECO:0000256" key="15">
    <source>
        <dbReference type="ARBA" id="ARBA00051879"/>
    </source>
</evidence>
<comment type="catalytic activity">
    <reaction evidence="17">
        <text>2-oxohexanoate + L-kynurenine = L-2-aminohexanoate + kynurenate + H2O</text>
        <dbReference type="Rhea" id="RHEA:66060"/>
        <dbReference type="ChEBI" id="CHEBI:15377"/>
        <dbReference type="ChEBI" id="CHEBI:35177"/>
        <dbReference type="ChEBI" id="CHEBI:57959"/>
        <dbReference type="ChEBI" id="CHEBI:58454"/>
        <dbReference type="ChEBI" id="CHEBI:58455"/>
    </reaction>
    <physiologicalReaction direction="left-to-right" evidence="17">
        <dbReference type="Rhea" id="RHEA:66061"/>
    </physiologicalReaction>
</comment>
<comment type="catalytic activity">
    <reaction evidence="14">
        <text>2-oxoadipate + L-kynurenine = L-2-aminoadipate + kynurenate + H2O</text>
        <dbReference type="Rhea" id="RHEA:70047"/>
        <dbReference type="ChEBI" id="CHEBI:15377"/>
        <dbReference type="ChEBI" id="CHEBI:57499"/>
        <dbReference type="ChEBI" id="CHEBI:57959"/>
        <dbReference type="ChEBI" id="CHEBI:58454"/>
        <dbReference type="ChEBI" id="CHEBI:58672"/>
    </reaction>
    <physiologicalReaction direction="left-to-right" evidence="14">
        <dbReference type="Rhea" id="RHEA:70048"/>
    </physiologicalReaction>
</comment>
<dbReference type="GO" id="GO:1901605">
    <property type="term" value="P:alpha-amino acid metabolic process"/>
    <property type="evidence" value="ECO:0007669"/>
    <property type="project" value="TreeGrafter"/>
</dbReference>
<dbReference type="EC" id="2.6.1.39" evidence="28"/>
<organism evidence="42 43">
    <name type="scientific">Octopus sinensis</name>
    <name type="common">East Asian common octopus</name>
    <dbReference type="NCBI Taxonomy" id="2607531"/>
    <lineage>
        <taxon>Eukaryota</taxon>
        <taxon>Metazoa</taxon>
        <taxon>Spiralia</taxon>
        <taxon>Lophotrochozoa</taxon>
        <taxon>Mollusca</taxon>
        <taxon>Cephalopoda</taxon>
        <taxon>Coleoidea</taxon>
        <taxon>Octopodiformes</taxon>
        <taxon>Octopoda</taxon>
        <taxon>Incirrata</taxon>
        <taxon>Octopodidae</taxon>
        <taxon>Octopus</taxon>
    </lineage>
</organism>
<dbReference type="GO" id="GO:0047958">
    <property type="term" value="F:glycine:2-oxoglutarate aminotransferase activity"/>
    <property type="evidence" value="ECO:0007669"/>
    <property type="project" value="UniProtKB-EC"/>
</dbReference>
<comment type="catalytic activity">
    <reaction evidence="23">
        <text>3-phenylpyruvate + L-kynurenine = kynurenate + L-phenylalanine + H2O</text>
        <dbReference type="Rhea" id="RHEA:66092"/>
        <dbReference type="ChEBI" id="CHEBI:15377"/>
        <dbReference type="ChEBI" id="CHEBI:18005"/>
        <dbReference type="ChEBI" id="CHEBI:57959"/>
        <dbReference type="ChEBI" id="CHEBI:58095"/>
        <dbReference type="ChEBI" id="CHEBI:58454"/>
    </reaction>
    <physiologicalReaction direction="left-to-right" evidence="23">
        <dbReference type="Rhea" id="RHEA:66093"/>
    </physiologicalReaction>
</comment>
<evidence type="ECO:0000256" key="16">
    <source>
        <dbReference type="ARBA" id="ARBA00052124"/>
    </source>
</evidence>
<dbReference type="Pfam" id="PF00155">
    <property type="entry name" value="Aminotran_1_2"/>
    <property type="match status" value="1"/>
</dbReference>
<dbReference type="GO" id="GO:0005759">
    <property type="term" value="C:mitochondrial matrix"/>
    <property type="evidence" value="ECO:0007669"/>
    <property type="project" value="UniProtKB-ARBA"/>
</dbReference>
<comment type="catalytic activity">
    <reaction evidence="10">
        <text>L-2-aminoadipate + glyoxylate = 2-oxoadipate + glycine</text>
        <dbReference type="Rhea" id="RHEA:69112"/>
        <dbReference type="ChEBI" id="CHEBI:36655"/>
        <dbReference type="ChEBI" id="CHEBI:57305"/>
        <dbReference type="ChEBI" id="CHEBI:57499"/>
        <dbReference type="ChEBI" id="CHEBI:58672"/>
    </reaction>
    <physiologicalReaction direction="left-to-right" evidence="10">
        <dbReference type="Rhea" id="RHEA:69113"/>
    </physiologicalReaction>
</comment>
<name>A0A6P7TJU2_9MOLL</name>
<evidence type="ECO:0000256" key="35">
    <source>
        <dbReference type="ARBA" id="ARBA00082040"/>
    </source>
</evidence>
<dbReference type="GO" id="GO:0047536">
    <property type="term" value="F:2-aminoadipate transaminase activity"/>
    <property type="evidence" value="ECO:0007669"/>
    <property type="project" value="UniProtKB-EC"/>
</dbReference>
<comment type="catalytic activity">
    <reaction evidence="16">
        <text>indole-3-pyruvate + L-kynurenine = kynurenate + L-tryptophan + H2O</text>
        <dbReference type="Rhea" id="RHEA:66052"/>
        <dbReference type="ChEBI" id="CHEBI:15377"/>
        <dbReference type="ChEBI" id="CHEBI:17640"/>
        <dbReference type="ChEBI" id="CHEBI:57912"/>
        <dbReference type="ChEBI" id="CHEBI:57959"/>
        <dbReference type="ChEBI" id="CHEBI:58454"/>
    </reaction>
    <physiologicalReaction direction="left-to-right" evidence="16">
        <dbReference type="Rhea" id="RHEA:66053"/>
    </physiologicalReaction>
</comment>
<comment type="catalytic activity">
    <reaction evidence="13">
        <text>2-oxo-3-sulfanylpropanoate + L-kynurenine = kynurenate + L-cysteine + H2O</text>
        <dbReference type="Rhea" id="RHEA:69104"/>
        <dbReference type="ChEBI" id="CHEBI:15377"/>
        <dbReference type="ChEBI" id="CHEBI:35235"/>
        <dbReference type="ChEBI" id="CHEBI:57678"/>
        <dbReference type="ChEBI" id="CHEBI:57959"/>
        <dbReference type="ChEBI" id="CHEBI:58454"/>
    </reaction>
    <physiologicalReaction direction="left-to-right" evidence="13">
        <dbReference type="Rhea" id="RHEA:69105"/>
    </physiologicalReaction>
</comment>
<evidence type="ECO:0000256" key="26">
    <source>
        <dbReference type="ARBA" id="ARBA00060610"/>
    </source>
</evidence>
<evidence type="ECO:0000256" key="6">
    <source>
        <dbReference type="ARBA" id="ARBA00022898"/>
    </source>
</evidence>
<evidence type="ECO:0000313" key="42">
    <source>
        <dbReference type="Proteomes" id="UP000515154"/>
    </source>
</evidence>
<dbReference type="EC" id="2.6.1.7" evidence="3"/>
<evidence type="ECO:0000256" key="20">
    <source>
        <dbReference type="ARBA" id="ARBA00052404"/>
    </source>
</evidence>
<dbReference type="CDD" id="cd00609">
    <property type="entry name" value="AAT_like"/>
    <property type="match status" value="1"/>
</dbReference>
<dbReference type="GO" id="GO:0050094">
    <property type="term" value="F:methionine-glyoxylate transaminase activity"/>
    <property type="evidence" value="ECO:0007669"/>
    <property type="project" value="UniProtKB-EC"/>
</dbReference>
<evidence type="ECO:0000256" key="7">
    <source>
        <dbReference type="ARBA" id="ARBA00047478"/>
    </source>
</evidence>
<evidence type="ECO:0000256" key="23">
    <source>
        <dbReference type="ARBA" id="ARBA00052580"/>
    </source>
</evidence>
<dbReference type="FunFam" id="3.40.640.10:FF:000071">
    <property type="entry name" value="Kynurenine/alpha-aminoadipate aminotransferase, mitochondrial"/>
    <property type="match status" value="1"/>
</dbReference>
<evidence type="ECO:0000256" key="28">
    <source>
        <dbReference type="ARBA" id="ARBA00067027"/>
    </source>
</evidence>
<dbReference type="PANTHER" id="PTHR42790:SF19">
    <property type="entry name" value="KYNURENINE_ALPHA-AMINOADIPATE AMINOTRANSFERASE, MITOCHONDRIAL"/>
    <property type="match status" value="1"/>
</dbReference>
<evidence type="ECO:0000256" key="3">
    <source>
        <dbReference type="ARBA" id="ARBA00012751"/>
    </source>
</evidence>
<evidence type="ECO:0000256" key="9">
    <source>
        <dbReference type="ARBA" id="ARBA00050142"/>
    </source>
</evidence>
<dbReference type="EC" id="2.6.1.4" evidence="27"/>
<keyword evidence="6" id="KW-0663">Pyridoxal phosphate</keyword>
<keyword evidence="4" id="KW-0032">Aminotransferase</keyword>
<keyword evidence="42" id="KW-1185">Reference proteome</keyword>
<evidence type="ECO:0000256" key="18">
    <source>
        <dbReference type="ARBA" id="ARBA00052393"/>
    </source>
</evidence>
<dbReference type="InterPro" id="IPR004839">
    <property type="entry name" value="Aminotransferase_I/II_large"/>
</dbReference>
<evidence type="ECO:0000256" key="38">
    <source>
        <dbReference type="ARBA" id="ARBA00083236"/>
    </source>
</evidence>
<dbReference type="GO" id="GO:0016212">
    <property type="term" value="F:kynurenine-oxoglutarate transaminase activity"/>
    <property type="evidence" value="ECO:0007669"/>
    <property type="project" value="UniProtKB-EC"/>
</dbReference>
<evidence type="ECO:0000256" key="14">
    <source>
        <dbReference type="ARBA" id="ARBA00051759"/>
    </source>
</evidence>
<comment type="catalytic activity">
    <reaction evidence="9">
        <text>L-tyrosine + glyoxylate = 3-(4-hydroxyphenyl)pyruvate + glycine</text>
        <dbReference type="Rhea" id="RHEA:69116"/>
        <dbReference type="ChEBI" id="CHEBI:36242"/>
        <dbReference type="ChEBI" id="CHEBI:36655"/>
        <dbReference type="ChEBI" id="CHEBI:57305"/>
        <dbReference type="ChEBI" id="CHEBI:58315"/>
    </reaction>
</comment>
<evidence type="ECO:0000256" key="31">
    <source>
        <dbReference type="ARBA" id="ARBA00075068"/>
    </source>
</evidence>
<evidence type="ECO:0000256" key="30">
    <source>
        <dbReference type="ARBA" id="ARBA00074091"/>
    </source>
</evidence>
<comment type="catalytic activity">
    <reaction evidence="7">
        <text>L-kynurenine + 2-oxoglutarate = kynurenate + L-glutamate + H2O</text>
        <dbReference type="Rhea" id="RHEA:65560"/>
        <dbReference type="ChEBI" id="CHEBI:15377"/>
        <dbReference type="ChEBI" id="CHEBI:16810"/>
        <dbReference type="ChEBI" id="CHEBI:29985"/>
        <dbReference type="ChEBI" id="CHEBI:57959"/>
        <dbReference type="ChEBI" id="CHEBI:58454"/>
        <dbReference type="EC" id="2.6.1.7"/>
    </reaction>
    <physiologicalReaction direction="left-to-right" evidence="7">
        <dbReference type="Rhea" id="RHEA:65561"/>
    </physiologicalReaction>
</comment>
<feature type="domain" description="Aminotransferase class I/classII large" evidence="41">
    <location>
        <begin position="152"/>
        <end position="501"/>
    </location>
</feature>
<dbReference type="InterPro" id="IPR050859">
    <property type="entry name" value="Class-I_PLP-dep_aminotransf"/>
</dbReference>
<evidence type="ECO:0000256" key="5">
    <source>
        <dbReference type="ARBA" id="ARBA00022679"/>
    </source>
</evidence>
<evidence type="ECO:0000256" key="2">
    <source>
        <dbReference type="ARBA" id="ARBA00007441"/>
    </source>
</evidence>
<comment type="catalytic activity">
    <reaction evidence="21">
        <text>L-leucine + glyoxylate = 4-methyl-2-oxopentanoate + glycine</text>
        <dbReference type="Rhea" id="RHEA:69128"/>
        <dbReference type="ChEBI" id="CHEBI:17865"/>
        <dbReference type="ChEBI" id="CHEBI:36655"/>
        <dbReference type="ChEBI" id="CHEBI:57305"/>
        <dbReference type="ChEBI" id="CHEBI:57427"/>
    </reaction>
</comment>
<evidence type="ECO:0000256" key="25">
    <source>
        <dbReference type="ARBA" id="ARBA00056991"/>
    </source>
</evidence>
<comment type="similarity">
    <text evidence="2">Belongs to the class-I pyridoxal-phosphate-dependent aminotransferase family.</text>
</comment>
<dbReference type="SUPFAM" id="SSF53383">
    <property type="entry name" value="PLP-dependent transferases"/>
    <property type="match status" value="1"/>
</dbReference>
<evidence type="ECO:0000256" key="8">
    <source>
        <dbReference type="ARBA" id="ARBA00047677"/>
    </source>
</evidence>
<keyword evidence="5" id="KW-0808">Transferase</keyword>
<dbReference type="PANTHER" id="PTHR42790">
    <property type="entry name" value="AMINOTRANSFERASE"/>
    <property type="match status" value="1"/>
</dbReference>
<dbReference type="RefSeq" id="XP_029649987.1">
    <property type="nucleotide sequence ID" value="XM_029794127.2"/>
</dbReference>
<dbReference type="GO" id="GO:0030170">
    <property type="term" value="F:pyridoxal phosphate binding"/>
    <property type="evidence" value="ECO:0007669"/>
    <property type="project" value="InterPro"/>
</dbReference>
<evidence type="ECO:0000256" key="34">
    <source>
        <dbReference type="ARBA" id="ARBA00081438"/>
    </source>
</evidence>
<evidence type="ECO:0000256" key="24">
    <source>
        <dbReference type="ARBA" id="ARBA00052831"/>
    </source>
</evidence>
<dbReference type="KEGG" id="osn:115223510"/>
<evidence type="ECO:0000256" key="4">
    <source>
        <dbReference type="ARBA" id="ARBA00022576"/>
    </source>
</evidence>
<dbReference type="GO" id="GO:0047315">
    <property type="term" value="F:kynurenine-glyoxylate transaminase activity"/>
    <property type="evidence" value="ECO:0007669"/>
    <property type="project" value="UniProtKB-EC"/>
</dbReference>
<evidence type="ECO:0000256" key="1">
    <source>
        <dbReference type="ARBA" id="ARBA00001933"/>
    </source>
</evidence>
<comment type="catalytic activity">
    <reaction evidence="22">
        <text>glycine + 2-oxoglutarate = glyoxylate + L-glutamate</text>
        <dbReference type="Rhea" id="RHEA:14089"/>
        <dbReference type="ChEBI" id="CHEBI:16810"/>
        <dbReference type="ChEBI" id="CHEBI:29985"/>
        <dbReference type="ChEBI" id="CHEBI:36655"/>
        <dbReference type="ChEBI" id="CHEBI:57305"/>
        <dbReference type="EC" id="2.6.1.4"/>
    </reaction>
</comment>
<comment type="catalytic activity">
    <reaction evidence="20">
        <text>glyoxylate + L-methionine = 4-methylsulfanyl-2-oxobutanoate + glycine</text>
        <dbReference type="Rhea" id="RHEA:22884"/>
        <dbReference type="ChEBI" id="CHEBI:16723"/>
        <dbReference type="ChEBI" id="CHEBI:36655"/>
        <dbReference type="ChEBI" id="CHEBI:57305"/>
        <dbReference type="ChEBI" id="CHEBI:57844"/>
        <dbReference type="EC" id="2.6.1.73"/>
    </reaction>
</comment>
<evidence type="ECO:0000259" key="41">
    <source>
        <dbReference type="Pfam" id="PF00155"/>
    </source>
</evidence>
<dbReference type="FunFam" id="3.90.1150.10:FF:000166">
    <property type="entry name" value="Kynurenine/alpha-aminoadipate aminotransferase, mitochondrial"/>
    <property type="match status" value="1"/>
</dbReference>
<protein>
    <recommendedName>
        <fullName evidence="30">Kynurenine/alpha-aminoadipate aminotransferase, mitochondrial</fullName>
        <ecNumber evidence="28">2.6.1.39</ecNumber>
        <ecNumber evidence="27">2.6.1.4</ecNumber>
        <ecNumber evidence="3">2.6.1.7</ecNumber>
        <ecNumber evidence="29">2.6.1.73</ecNumber>
    </recommendedName>
    <alternativeName>
        <fullName evidence="40">2-aminoadipate aminotransferase</fullName>
    </alternativeName>
    <alternativeName>
        <fullName evidence="33">2-aminoadipate transaminase</fullName>
    </alternativeName>
    <alternativeName>
        <fullName evidence="36">Alpha-aminoadipate aminotransferase</fullName>
    </alternativeName>
    <alternativeName>
        <fullName evidence="35">Glycine transaminase AADAT</fullName>
    </alternativeName>
    <alternativeName>
        <fullName evidence="39">Kynurenine aminotransferase II</fullName>
    </alternativeName>
    <alternativeName>
        <fullName evidence="34">Kynurenine--glyoxylate transaminase AADAT</fullName>
    </alternativeName>
    <alternativeName>
        <fullName evidence="37">Kynurenine--oxoglutarate aminotransferase II</fullName>
    </alternativeName>
    <alternativeName>
        <fullName evidence="38">Kynurenine--oxoglutarate transaminase 2</fullName>
    </alternativeName>
    <alternativeName>
        <fullName evidence="32">Kynurenine--oxoglutarate transaminase II</fullName>
    </alternativeName>
    <alternativeName>
        <fullName evidence="31">Methionine--glyoxylate transaminase AADAT</fullName>
    </alternativeName>
</protein>
<comment type="pathway">
    <text evidence="26">Amino-acid degradation; L-lysine degradation via saccharopine pathway; glutaryl-CoA from L-lysine: step 4/6.</text>
</comment>
<comment type="catalytic activity">
    <reaction evidence="15">
        <text>2-oxobutanoate + L-kynurenine = (2S)-2-aminobutanoate + kynurenate + H2O</text>
        <dbReference type="Rhea" id="RHEA:66044"/>
        <dbReference type="ChEBI" id="CHEBI:15377"/>
        <dbReference type="ChEBI" id="CHEBI:16763"/>
        <dbReference type="ChEBI" id="CHEBI:57959"/>
        <dbReference type="ChEBI" id="CHEBI:58454"/>
        <dbReference type="ChEBI" id="CHEBI:74359"/>
    </reaction>
    <physiologicalReaction direction="left-to-right" evidence="15">
        <dbReference type="Rhea" id="RHEA:66045"/>
    </physiologicalReaction>
</comment>
<evidence type="ECO:0000256" key="32">
    <source>
        <dbReference type="ARBA" id="ARBA00080697"/>
    </source>
</evidence>
<reference evidence="43" key="1">
    <citation type="submission" date="2025-08" db="UniProtKB">
        <authorList>
            <consortium name="RefSeq"/>
        </authorList>
    </citation>
    <scope>IDENTIFICATION</scope>
</reference>
<comment type="catalytic activity">
    <reaction evidence="8">
        <text>L-kynurenine + glyoxylate = kynurenate + glycine + H2O</text>
        <dbReference type="Rhea" id="RHEA:65896"/>
        <dbReference type="ChEBI" id="CHEBI:15377"/>
        <dbReference type="ChEBI" id="CHEBI:36655"/>
        <dbReference type="ChEBI" id="CHEBI:57305"/>
        <dbReference type="ChEBI" id="CHEBI:57959"/>
        <dbReference type="ChEBI" id="CHEBI:58454"/>
        <dbReference type="EC" id="2.6.1.63"/>
    </reaction>
    <physiologicalReaction direction="left-to-right" evidence="8">
        <dbReference type="Rhea" id="RHEA:65897"/>
    </physiologicalReaction>
</comment>
<comment type="catalytic activity">
    <reaction evidence="24">
        <text>4-methyl-2-oxopentanoate + L-kynurenine = kynurenate + L-leucine + H2O</text>
        <dbReference type="Rhea" id="RHEA:66068"/>
        <dbReference type="ChEBI" id="CHEBI:15377"/>
        <dbReference type="ChEBI" id="CHEBI:17865"/>
        <dbReference type="ChEBI" id="CHEBI:57427"/>
        <dbReference type="ChEBI" id="CHEBI:57959"/>
        <dbReference type="ChEBI" id="CHEBI:58454"/>
    </reaction>
    <physiologicalReaction direction="left-to-right" evidence="24">
        <dbReference type="Rhea" id="RHEA:66069"/>
    </physiologicalReaction>
</comment>
<evidence type="ECO:0000256" key="36">
    <source>
        <dbReference type="ARBA" id="ARBA00082705"/>
    </source>
</evidence>
<dbReference type="InterPro" id="IPR015424">
    <property type="entry name" value="PyrdxlP-dep_Trfase"/>
</dbReference>
<gene>
    <name evidence="43" type="primary">LOC115223510</name>
</gene>
<accession>A0A6P7TJU2</accession>
<evidence type="ECO:0000256" key="27">
    <source>
        <dbReference type="ARBA" id="ARBA00066546"/>
    </source>
</evidence>
<comment type="function">
    <text evidence="25">Transaminase with broad substrate specificity. Has transaminase activity towards aminoadipate, kynurenine, methionine and glutamate. Shows activity also towards tryptophan, aspartate and hydroxykynurenine. Accepts a variety of oxo-acids as amino-group acceptors, with a preference for 2-oxoglutarate, 2-oxocaproic acid, phenylpyruvate and alpha-oxo-gamma-methiol butyric acid. Can also use glyoxylate as amino-group acceptor (in vitro).</text>
</comment>
<evidence type="ECO:0000256" key="11">
    <source>
        <dbReference type="ARBA" id="ARBA00051090"/>
    </source>
</evidence>
<evidence type="ECO:0000256" key="13">
    <source>
        <dbReference type="ARBA" id="ARBA00051742"/>
    </source>
</evidence>
<evidence type="ECO:0000256" key="21">
    <source>
        <dbReference type="ARBA" id="ARBA00052518"/>
    </source>
</evidence>
<comment type="catalytic activity">
    <reaction evidence="19">
        <text>glyoxylate + L-phenylalanine = 3-phenylpyruvate + glycine</text>
        <dbReference type="Rhea" id="RHEA:69120"/>
        <dbReference type="ChEBI" id="CHEBI:18005"/>
        <dbReference type="ChEBI" id="CHEBI:36655"/>
        <dbReference type="ChEBI" id="CHEBI:57305"/>
        <dbReference type="ChEBI" id="CHEBI:58095"/>
    </reaction>
</comment>
<evidence type="ECO:0000256" key="40">
    <source>
        <dbReference type="ARBA" id="ARBA00083735"/>
    </source>
</evidence>
<evidence type="ECO:0000256" key="39">
    <source>
        <dbReference type="ARBA" id="ARBA00083286"/>
    </source>
</evidence>
<proteinExistence type="inferred from homology"/>
<sequence>MEDLLARMVQLQQQQYQQQQLLQLQQQQQQYQQLLEIMLKKFENTSGSFLSDSIANSIGEFIHNQEEGTTFAAMEEPWIEINPTSIMNYKRYFNKTSLHRKPSAIRLLTSIFFENPTEIISMAGGMPNNSLFPILSGTFQLRDGTSLTINEADMERALQYSMTEGFPELIDWIDMLQKDIHGLPLQNCTDDRKSKTIITAGSQDGLSKMYEAVISENDYILIETPCYSGTLCAIKPLRPRFLNISTDKDGIIPSELLRALSRWSPLDAKNPNSDIPKILFMVPTGGNPTGVNYSLERKKEIYEIARTYDLLIIEDDPYYYLQFSQDYIPSFLSMDVDGRVLRSDSFSKLLSAGLRCGILTGPKYVIEQILLHMQTSVVHASGLAQMLILRILEKWGLDGFKKHAIKSAEFYKERCQFTIETAEKYLKGIAEWNKPAGGMFLWLKLVGVTDTSRLIMEKAIKKKVLFLPGNAFLYDDTKPCPYIRVAFSKNSDKEIIIAFQRLAELVKEHRGY</sequence>
<evidence type="ECO:0000256" key="17">
    <source>
        <dbReference type="ARBA" id="ARBA00052128"/>
    </source>
</evidence>